<comment type="caution">
    <text evidence="3">The sequence shown here is derived from an EMBL/GenBank/DDBJ whole genome shotgun (WGS) entry which is preliminary data.</text>
</comment>
<gene>
    <name evidence="3" type="ORF">KP509_33G063500</name>
</gene>
<reference evidence="3" key="1">
    <citation type="submission" date="2021-08" db="EMBL/GenBank/DDBJ databases">
        <title>WGS assembly of Ceratopteris richardii.</title>
        <authorList>
            <person name="Marchant D.B."/>
            <person name="Chen G."/>
            <person name="Jenkins J."/>
            <person name="Shu S."/>
            <person name="Leebens-Mack J."/>
            <person name="Grimwood J."/>
            <person name="Schmutz J."/>
            <person name="Soltis P."/>
            <person name="Soltis D."/>
            <person name="Chen Z.-H."/>
        </authorList>
    </citation>
    <scope>NUCLEOTIDE SEQUENCE</scope>
    <source>
        <strain evidence="3">Whitten #5841</strain>
        <tissue evidence="3">Leaf</tissue>
    </source>
</reference>
<dbReference type="EMBL" id="CM035438">
    <property type="protein sequence ID" value="KAH7286208.1"/>
    <property type="molecule type" value="Genomic_DNA"/>
</dbReference>
<evidence type="ECO:0000259" key="2">
    <source>
        <dbReference type="Pfam" id="PF13966"/>
    </source>
</evidence>
<keyword evidence="4" id="KW-1185">Reference proteome</keyword>
<feature type="transmembrane region" description="Helical" evidence="1">
    <location>
        <begin position="20"/>
        <end position="42"/>
    </location>
</feature>
<evidence type="ECO:0000256" key="1">
    <source>
        <dbReference type="SAM" id="Phobius"/>
    </source>
</evidence>
<dbReference type="AlphaFoldDB" id="A0A8T2QRK5"/>
<protein>
    <recommendedName>
        <fullName evidence="2">Reverse transcriptase zinc-binding domain-containing protein</fullName>
    </recommendedName>
</protein>
<feature type="domain" description="Reverse transcriptase zinc-binding" evidence="2">
    <location>
        <begin position="145"/>
        <end position="225"/>
    </location>
</feature>
<dbReference type="InterPro" id="IPR026960">
    <property type="entry name" value="RVT-Znf"/>
</dbReference>
<evidence type="ECO:0000313" key="4">
    <source>
        <dbReference type="Proteomes" id="UP000825935"/>
    </source>
</evidence>
<dbReference type="OrthoDB" id="1112108at2759"/>
<accession>A0A8T2QRK5</accession>
<organism evidence="3 4">
    <name type="scientific">Ceratopteris richardii</name>
    <name type="common">Triangle waterfern</name>
    <dbReference type="NCBI Taxonomy" id="49495"/>
    <lineage>
        <taxon>Eukaryota</taxon>
        <taxon>Viridiplantae</taxon>
        <taxon>Streptophyta</taxon>
        <taxon>Embryophyta</taxon>
        <taxon>Tracheophyta</taxon>
        <taxon>Polypodiopsida</taxon>
        <taxon>Polypodiidae</taxon>
        <taxon>Polypodiales</taxon>
        <taxon>Pteridineae</taxon>
        <taxon>Pteridaceae</taxon>
        <taxon>Parkerioideae</taxon>
        <taxon>Ceratopteris</taxon>
    </lineage>
</organism>
<dbReference type="Proteomes" id="UP000825935">
    <property type="component" value="Chromosome 33"/>
</dbReference>
<keyword evidence="1" id="KW-0812">Transmembrane</keyword>
<evidence type="ECO:0000313" key="3">
    <source>
        <dbReference type="EMBL" id="KAH7286208.1"/>
    </source>
</evidence>
<dbReference type="Pfam" id="PF13966">
    <property type="entry name" value="zf-RVT"/>
    <property type="match status" value="1"/>
</dbReference>
<proteinExistence type="predicted"/>
<keyword evidence="1" id="KW-1133">Transmembrane helix</keyword>
<sequence length="319" mass="38060">MLQSFKETAARLKWNGRQRYLGNSFASLSLYWSFLSNPLFAYCLGAAGRYFNNKGIDSLAKCYDSKWEFLPFPIVRRTFAVGPAYRSKWIQILHFLQSYQIPLFIHVSDPWRDWLLLKHTKWWTGKASTYYTAFIRSEDITLQCNKRWKLMKTQCWWYSRFCTVWEASFTFKMKIFMWRILVSHFTLGAFLSKHGLEGVRCPHSASYAETMRHAFWTCPYIQRWWNTLFLFPIWDKKPTKFNTTFLLFDSDNKALDWVRKHCISLLLWSIWTLRNKNLFHNKASAPIFSWTFCNARLRLDIDAIPSQDRSALTSLIDSL</sequence>
<keyword evidence="1" id="KW-0472">Membrane</keyword>
<name>A0A8T2QRK5_CERRI</name>